<reference evidence="1" key="1">
    <citation type="journal article" date="2022" name="Int. J. Mol. Sci.">
        <title>Draft Genome of Tanacetum Coccineum: Genomic Comparison of Closely Related Tanacetum-Family Plants.</title>
        <authorList>
            <person name="Yamashiro T."/>
            <person name="Shiraishi A."/>
            <person name="Nakayama K."/>
            <person name="Satake H."/>
        </authorList>
    </citation>
    <scope>NUCLEOTIDE SEQUENCE</scope>
</reference>
<protein>
    <submittedName>
        <fullName evidence="1">Uncharacterized protein</fullName>
    </submittedName>
</protein>
<evidence type="ECO:0000313" key="2">
    <source>
        <dbReference type="Proteomes" id="UP001151760"/>
    </source>
</evidence>
<proteinExistence type="predicted"/>
<organism evidence="1 2">
    <name type="scientific">Tanacetum coccineum</name>
    <dbReference type="NCBI Taxonomy" id="301880"/>
    <lineage>
        <taxon>Eukaryota</taxon>
        <taxon>Viridiplantae</taxon>
        <taxon>Streptophyta</taxon>
        <taxon>Embryophyta</taxon>
        <taxon>Tracheophyta</taxon>
        <taxon>Spermatophyta</taxon>
        <taxon>Magnoliopsida</taxon>
        <taxon>eudicotyledons</taxon>
        <taxon>Gunneridae</taxon>
        <taxon>Pentapetalae</taxon>
        <taxon>asterids</taxon>
        <taxon>campanulids</taxon>
        <taxon>Asterales</taxon>
        <taxon>Asteraceae</taxon>
        <taxon>Asteroideae</taxon>
        <taxon>Anthemideae</taxon>
        <taxon>Anthemidinae</taxon>
        <taxon>Tanacetum</taxon>
    </lineage>
</organism>
<reference evidence="1" key="2">
    <citation type="submission" date="2022-01" db="EMBL/GenBank/DDBJ databases">
        <authorList>
            <person name="Yamashiro T."/>
            <person name="Shiraishi A."/>
            <person name="Satake H."/>
            <person name="Nakayama K."/>
        </authorList>
    </citation>
    <scope>NUCLEOTIDE SEQUENCE</scope>
</reference>
<comment type="caution">
    <text evidence="1">The sequence shown here is derived from an EMBL/GenBank/DDBJ whole genome shotgun (WGS) entry which is preliminary data.</text>
</comment>
<name>A0ABQ5A988_9ASTR</name>
<accession>A0ABQ5A988</accession>
<gene>
    <name evidence="1" type="ORF">Tco_0819291</name>
</gene>
<keyword evidence="2" id="KW-1185">Reference proteome</keyword>
<dbReference type="Proteomes" id="UP001151760">
    <property type="component" value="Unassembled WGS sequence"/>
</dbReference>
<evidence type="ECO:0000313" key="1">
    <source>
        <dbReference type="EMBL" id="GJS98121.1"/>
    </source>
</evidence>
<sequence length="161" mass="18553">MQRGKVENATTEMMCGLNQIMQRKECGGADNTYYDLRDMYGGHVWRRILIPILPRSSSGYDTNWIIVDRLTTGAYGCILAGCYNIAASEAAMEAIWICKFISRLKFIPSNDRHVDMYCDNTDAITIADESFVDYLLLRGEYFLRPRIRWLTLQVPFRELSS</sequence>
<dbReference type="EMBL" id="BQNB010012018">
    <property type="protein sequence ID" value="GJS98121.1"/>
    <property type="molecule type" value="Genomic_DNA"/>
</dbReference>